<dbReference type="EMBL" id="GBRH01194281">
    <property type="protein sequence ID" value="JAE03615.1"/>
    <property type="molecule type" value="Transcribed_RNA"/>
</dbReference>
<name>A0A0A9ESE7_ARUDO</name>
<organism evidence="1">
    <name type="scientific">Arundo donax</name>
    <name type="common">Giant reed</name>
    <name type="synonym">Donax arundinaceus</name>
    <dbReference type="NCBI Taxonomy" id="35708"/>
    <lineage>
        <taxon>Eukaryota</taxon>
        <taxon>Viridiplantae</taxon>
        <taxon>Streptophyta</taxon>
        <taxon>Embryophyta</taxon>
        <taxon>Tracheophyta</taxon>
        <taxon>Spermatophyta</taxon>
        <taxon>Magnoliopsida</taxon>
        <taxon>Liliopsida</taxon>
        <taxon>Poales</taxon>
        <taxon>Poaceae</taxon>
        <taxon>PACMAD clade</taxon>
        <taxon>Arundinoideae</taxon>
        <taxon>Arundineae</taxon>
        <taxon>Arundo</taxon>
    </lineage>
</organism>
<evidence type="ECO:0000313" key="1">
    <source>
        <dbReference type="EMBL" id="JAE03615.1"/>
    </source>
</evidence>
<reference evidence="1" key="1">
    <citation type="submission" date="2014-09" db="EMBL/GenBank/DDBJ databases">
        <authorList>
            <person name="Magalhaes I.L.F."/>
            <person name="Oliveira U."/>
            <person name="Santos F.R."/>
            <person name="Vidigal T.H.D.A."/>
            <person name="Brescovit A.D."/>
            <person name="Santos A.J."/>
        </authorList>
    </citation>
    <scope>NUCLEOTIDE SEQUENCE</scope>
    <source>
        <tissue evidence="1">Shoot tissue taken approximately 20 cm above the soil surface</tissue>
    </source>
</reference>
<reference evidence="1" key="2">
    <citation type="journal article" date="2015" name="Data Brief">
        <title>Shoot transcriptome of the giant reed, Arundo donax.</title>
        <authorList>
            <person name="Barrero R.A."/>
            <person name="Guerrero F.D."/>
            <person name="Moolhuijzen P."/>
            <person name="Goolsby J.A."/>
            <person name="Tidwell J."/>
            <person name="Bellgard S.E."/>
            <person name="Bellgard M.I."/>
        </authorList>
    </citation>
    <scope>NUCLEOTIDE SEQUENCE</scope>
    <source>
        <tissue evidence="1">Shoot tissue taken approximately 20 cm above the soil surface</tissue>
    </source>
</reference>
<dbReference type="AlphaFoldDB" id="A0A0A9ESE7"/>
<protein>
    <submittedName>
        <fullName evidence="1">Uncharacterized protein</fullName>
    </submittedName>
</protein>
<sequence length="54" mass="6457">MKKTCFNAGSSYETALMVFLACSLFYLFFLYYSNFIYFFIIECRPSYLIDCLFP</sequence>
<accession>A0A0A9ESE7</accession>
<proteinExistence type="predicted"/>